<dbReference type="Proteomes" id="UP000233343">
    <property type="component" value="Unassembled WGS sequence"/>
</dbReference>
<dbReference type="AlphaFoldDB" id="A0A2N0ZBP9"/>
<sequence length="216" mass="24941">MPVLGWAALFQQEKPQYFCGSCLSKWECISGRTCKLCDRPEVEEEVCFDCVRWEQDEKWFGSLKQNLSLVVYNQFCKEVIARFKYRGDYQLSYPLAEMLREKLDRLNYDFLVPIPLSPERKYERGFNQSEALINALGRQPLSILTRIHSEKQSKKSRNERISLPQVFQLTDSAAIQDKCLVIIDDIYTTGSTLRHAAKLLKESGAKEVTSLTIARG</sequence>
<evidence type="ECO:0000259" key="2">
    <source>
        <dbReference type="Pfam" id="PF00156"/>
    </source>
</evidence>
<dbReference type="CDD" id="cd06223">
    <property type="entry name" value="PRTases_typeI"/>
    <property type="match status" value="1"/>
</dbReference>
<dbReference type="InterPro" id="IPR029057">
    <property type="entry name" value="PRTase-like"/>
</dbReference>
<accession>A0A2N0ZBP9</accession>
<dbReference type="EMBL" id="PISD01000054">
    <property type="protein sequence ID" value="PKG26947.1"/>
    <property type="molecule type" value="Genomic_DNA"/>
</dbReference>
<dbReference type="SUPFAM" id="SSF53271">
    <property type="entry name" value="PRTase-like"/>
    <property type="match status" value="1"/>
</dbReference>
<gene>
    <name evidence="3" type="ORF">CWS20_21545</name>
</gene>
<feature type="domain" description="Phosphoribosyltransferase" evidence="2">
    <location>
        <begin position="128"/>
        <end position="214"/>
    </location>
</feature>
<reference evidence="3 4" key="1">
    <citation type="journal article" date="2010" name="Int. J. Syst. Evol. Microbiol.">
        <title>Bacillus horneckiae sp. nov., isolated from a spacecraft-assembly clean room.</title>
        <authorList>
            <person name="Vaishampayan P."/>
            <person name="Probst A."/>
            <person name="Krishnamurthi S."/>
            <person name="Ghosh S."/>
            <person name="Osman S."/>
            <person name="McDowall A."/>
            <person name="Ruckmani A."/>
            <person name="Mayilraj S."/>
            <person name="Venkateswaran K."/>
        </authorList>
    </citation>
    <scope>NUCLEOTIDE SEQUENCE [LARGE SCALE GENOMIC DNA]</scope>
    <source>
        <strain evidence="4">1PO1SC</strain>
    </source>
</reference>
<dbReference type="Pfam" id="PF00156">
    <property type="entry name" value="Pribosyltran"/>
    <property type="match status" value="1"/>
</dbReference>
<dbReference type="PANTHER" id="PTHR47505">
    <property type="entry name" value="DNA UTILIZATION PROTEIN YHGH"/>
    <property type="match status" value="1"/>
</dbReference>
<proteinExistence type="inferred from homology"/>
<dbReference type="InterPro" id="IPR051910">
    <property type="entry name" value="ComF/GntX_DNA_util-trans"/>
</dbReference>
<name>A0A2N0ZBP9_9BACI</name>
<comment type="similarity">
    <text evidence="1">Belongs to the ComF/GntX family.</text>
</comment>
<evidence type="ECO:0000313" key="3">
    <source>
        <dbReference type="EMBL" id="PKG26947.1"/>
    </source>
</evidence>
<protein>
    <submittedName>
        <fullName evidence="3">ComF family protein</fullName>
    </submittedName>
</protein>
<keyword evidence="4" id="KW-1185">Reference proteome</keyword>
<comment type="caution">
    <text evidence="3">The sequence shown here is derived from an EMBL/GenBank/DDBJ whole genome shotgun (WGS) entry which is preliminary data.</text>
</comment>
<organism evidence="3 4">
    <name type="scientific">Cytobacillus horneckiae</name>
    <dbReference type="NCBI Taxonomy" id="549687"/>
    <lineage>
        <taxon>Bacteria</taxon>
        <taxon>Bacillati</taxon>
        <taxon>Bacillota</taxon>
        <taxon>Bacilli</taxon>
        <taxon>Bacillales</taxon>
        <taxon>Bacillaceae</taxon>
        <taxon>Cytobacillus</taxon>
    </lineage>
</organism>
<evidence type="ECO:0000313" key="4">
    <source>
        <dbReference type="Proteomes" id="UP000233343"/>
    </source>
</evidence>
<evidence type="ECO:0000256" key="1">
    <source>
        <dbReference type="ARBA" id="ARBA00008007"/>
    </source>
</evidence>
<dbReference type="PANTHER" id="PTHR47505:SF1">
    <property type="entry name" value="DNA UTILIZATION PROTEIN YHGH"/>
    <property type="match status" value="1"/>
</dbReference>
<dbReference type="InterPro" id="IPR000836">
    <property type="entry name" value="PRTase_dom"/>
</dbReference>
<dbReference type="Gene3D" id="3.40.50.2020">
    <property type="match status" value="1"/>
</dbReference>